<evidence type="ECO:0000256" key="1">
    <source>
        <dbReference type="ARBA" id="ARBA00004225"/>
    </source>
</evidence>
<sequence>MGGRVFLEPPLEERAHFGRNQKETLQQKFEQLPADEQSFFQSGSSFLGLNSSLCGLIANSFFRRVMNVTQARVASALPMVFLPFFTTVVAYESAINYPLMEGDLNCATCAAIRGGAVGALIGGIYPMLIALPLNGLLAIRYSSSPMPTSENILQYYKMICKPVFKKMTFAILLQCAFGSYLASKHHETYTKALLLPDPRRDPEELNE</sequence>
<protein>
    <submittedName>
        <fullName evidence="7">Transmembrane protein 126A</fullName>
    </submittedName>
</protein>
<keyword evidence="8" id="KW-1185">Reference proteome</keyword>
<dbReference type="AlphaFoldDB" id="A0A8D2J0L1"/>
<dbReference type="GO" id="GO:0031966">
    <property type="term" value="C:mitochondrial membrane"/>
    <property type="evidence" value="ECO:0007669"/>
    <property type="project" value="UniProtKB-SubCell"/>
</dbReference>
<comment type="subcellular location">
    <subcellularLocation>
        <location evidence="1">Mitochondrion membrane</location>
        <topology evidence="1">Multi-pass membrane protein</topology>
    </subcellularLocation>
</comment>
<dbReference type="OrthoDB" id="6234762at2759"/>
<keyword evidence="2 6" id="KW-0812">Transmembrane</keyword>
<dbReference type="Proteomes" id="UP000694545">
    <property type="component" value="Unplaced"/>
</dbReference>
<dbReference type="OMA" id="GDLHCET"/>
<name>A0A8D2J0L1_VARKO</name>
<gene>
    <name evidence="7" type="primary">TMEM126A</name>
</gene>
<dbReference type="RefSeq" id="XP_044298277.1">
    <property type="nucleotide sequence ID" value="XM_044442342.1"/>
</dbReference>
<feature type="transmembrane region" description="Helical" evidence="6">
    <location>
        <begin position="123"/>
        <end position="142"/>
    </location>
</feature>
<dbReference type="KEGG" id="vko:123029387"/>
<organism evidence="7 8">
    <name type="scientific">Varanus komodoensis</name>
    <name type="common">Komodo dragon</name>
    <dbReference type="NCBI Taxonomy" id="61221"/>
    <lineage>
        <taxon>Eukaryota</taxon>
        <taxon>Metazoa</taxon>
        <taxon>Chordata</taxon>
        <taxon>Craniata</taxon>
        <taxon>Vertebrata</taxon>
        <taxon>Euteleostomi</taxon>
        <taxon>Lepidosauria</taxon>
        <taxon>Squamata</taxon>
        <taxon>Bifurcata</taxon>
        <taxon>Unidentata</taxon>
        <taxon>Episquamata</taxon>
        <taxon>Toxicofera</taxon>
        <taxon>Anguimorpha</taxon>
        <taxon>Paleoanguimorpha</taxon>
        <taxon>Varanoidea</taxon>
        <taxon>Varanidae</taxon>
        <taxon>Varanus</taxon>
    </lineage>
</organism>
<proteinExistence type="predicted"/>
<keyword evidence="5 6" id="KW-0472">Membrane</keyword>
<keyword evidence="4" id="KW-0496">Mitochondrion</keyword>
<dbReference type="GO" id="GO:0032981">
    <property type="term" value="P:mitochondrial respiratory chain complex I assembly"/>
    <property type="evidence" value="ECO:0007669"/>
    <property type="project" value="TreeGrafter"/>
</dbReference>
<evidence type="ECO:0000256" key="3">
    <source>
        <dbReference type="ARBA" id="ARBA00022989"/>
    </source>
</evidence>
<evidence type="ECO:0000256" key="6">
    <source>
        <dbReference type="SAM" id="Phobius"/>
    </source>
</evidence>
<accession>A0A8D2J0L1</accession>
<feature type="transmembrane region" description="Helical" evidence="6">
    <location>
        <begin position="73"/>
        <end position="91"/>
    </location>
</feature>
<dbReference type="CTD" id="84233"/>
<dbReference type="PANTHER" id="PTHR16296:SF2">
    <property type="entry name" value="TRANSMEMBRANE PROTEIN 126A"/>
    <property type="match status" value="1"/>
</dbReference>
<dbReference type="GeneID" id="123029387"/>
<evidence type="ECO:0000313" key="8">
    <source>
        <dbReference type="Proteomes" id="UP000694545"/>
    </source>
</evidence>
<dbReference type="Ensembl" id="ENSVKKT00000002744.1">
    <property type="protein sequence ID" value="ENSVKKP00000002669.1"/>
    <property type="gene ID" value="ENSVKKG00000002117.1"/>
</dbReference>
<feature type="transmembrane region" description="Helical" evidence="6">
    <location>
        <begin position="39"/>
        <end position="61"/>
    </location>
</feature>
<dbReference type="InterPro" id="IPR009801">
    <property type="entry name" value="TMEM126"/>
</dbReference>
<reference evidence="7" key="1">
    <citation type="submission" date="2025-08" db="UniProtKB">
        <authorList>
            <consortium name="Ensembl"/>
        </authorList>
    </citation>
    <scope>IDENTIFICATION</scope>
</reference>
<evidence type="ECO:0000256" key="2">
    <source>
        <dbReference type="ARBA" id="ARBA00022692"/>
    </source>
</evidence>
<dbReference type="PANTHER" id="PTHR16296">
    <property type="entry name" value="UNCHARACTERIZED HYPOTHALAMUS PROTEIN HT007"/>
    <property type="match status" value="1"/>
</dbReference>
<evidence type="ECO:0000256" key="5">
    <source>
        <dbReference type="ARBA" id="ARBA00023136"/>
    </source>
</evidence>
<dbReference type="Pfam" id="PF07114">
    <property type="entry name" value="TMEM126"/>
    <property type="match status" value="1"/>
</dbReference>
<reference evidence="7" key="2">
    <citation type="submission" date="2025-09" db="UniProtKB">
        <authorList>
            <consortium name="Ensembl"/>
        </authorList>
    </citation>
    <scope>IDENTIFICATION</scope>
</reference>
<evidence type="ECO:0000313" key="7">
    <source>
        <dbReference type="Ensembl" id="ENSVKKP00000002669.1"/>
    </source>
</evidence>
<evidence type="ECO:0000256" key="4">
    <source>
        <dbReference type="ARBA" id="ARBA00023128"/>
    </source>
</evidence>
<keyword evidence="3 6" id="KW-1133">Transmembrane helix</keyword>